<dbReference type="GO" id="GO:0004089">
    <property type="term" value="F:carbonate dehydratase activity"/>
    <property type="evidence" value="ECO:0007669"/>
    <property type="project" value="UniProtKB-UniRule"/>
</dbReference>
<protein>
    <recommendedName>
        <fullName evidence="4 9">Carbonic anhydrase</fullName>
        <ecNumber evidence="4 9">4.2.1.1</ecNumber>
    </recommendedName>
</protein>
<dbReference type="PANTHER" id="PTHR18952:SF265">
    <property type="entry name" value="CARBONIC ANHYDRASE"/>
    <property type="match status" value="1"/>
</dbReference>
<gene>
    <name evidence="13" type="ORF">GTHE00462_LOCUS20725</name>
</gene>
<evidence type="ECO:0000256" key="5">
    <source>
        <dbReference type="ARBA" id="ARBA00022723"/>
    </source>
</evidence>
<keyword evidence="7 9" id="KW-0456">Lyase</keyword>
<evidence type="ECO:0000313" key="13">
    <source>
        <dbReference type="EMBL" id="CAE2309864.1"/>
    </source>
</evidence>
<comment type="similarity">
    <text evidence="3 9">Belongs to the alpha-carbonic anhydrase family.</text>
</comment>
<dbReference type="SMART" id="SM01057">
    <property type="entry name" value="Carb_anhydrase"/>
    <property type="match status" value="1"/>
</dbReference>
<dbReference type="InterPro" id="IPR041891">
    <property type="entry name" value="Alpha_CA_prokaryot-like"/>
</dbReference>
<comment type="function">
    <text evidence="2 9">Reversible hydration of carbon dioxide.</text>
</comment>
<evidence type="ECO:0000256" key="8">
    <source>
        <dbReference type="ARBA" id="ARBA00048348"/>
    </source>
</evidence>
<dbReference type="PROSITE" id="PS51144">
    <property type="entry name" value="ALPHA_CA_2"/>
    <property type="match status" value="1"/>
</dbReference>
<comment type="catalytic activity">
    <reaction evidence="8 9">
        <text>hydrogencarbonate + H(+) = CO2 + H2O</text>
        <dbReference type="Rhea" id="RHEA:10748"/>
        <dbReference type="ChEBI" id="CHEBI:15377"/>
        <dbReference type="ChEBI" id="CHEBI:15378"/>
        <dbReference type="ChEBI" id="CHEBI:16526"/>
        <dbReference type="ChEBI" id="CHEBI:17544"/>
        <dbReference type="EC" id="4.2.1.1"/>
    </reaction>
</comment>
<evidence type="ECO:0000256" key="6">
    <source>
        <dbReference type="ARBA" id="ARBA00022833"/>
    </source>
</evidence>
<keyword evidence="11" id="KW-0472">Membrane</keyword>
<dbReference type="AlphaFoldDB" id="A0A7S4NVH1"/>
<keyword evidence="11" id="KW-0812">Transmembrane</keyword>
<feature type="domain" description="Alpha-carbonic anhydrase" evidence="12">
    <location>
        <begin position="576"/>
        <end position="840"/>
    </location>
</feature>
<evidence type="ECO:0000256" key="1">
    <source>
        <dbReference type="ARBA" id="ARBA00001947"/>
    </source>
</evidence>
<name>A0A7S4NVH1_GUITH</name>
<evidence type="ECO:0000256" key="9">
    <source>
        <dbReference type="RuleBase" id="RU367011"/>
    </source>
</evidence>
<comment type="cofactor">
    <cofactor evidence="1 9">
        <name>Zn(2+)</name>
        <dbReference type="ChEBI" id="CHEBI:29105"/>
    </cofactor>
</comment>
<dbReference type="SUPFAM" id="SSF51069">
    <property type="entry name" value="Carbonic anhydrase"/>
    <property type="match status" value="1"/>
</dbReference>
<dbReference type="InterPro" id="IPR001148">
    <property type="entry name" value="CA_dom"/>
</dbReference>
<dbReference type="Pfam" id="PF00194">
    <property type="entry name" value="Carb_anhydrase"/>
    <property type="match status" value="1"/>
</dbReference>
<dbReference type="EMBL" id="HBKN01026819">
    <property type="protein sequence ID" value="CAE2309864.1"/>
    <property type="molecule type" value="Transcribed_RNA"/>
</dbReference>
<sequence length="840" mass="90917">MLRGREDEELRFHVVHSQSRSSKRRLAFVGSLVLIAMAVGLVALLANGGIKSIRSGKQRIAFMAMARAYITQRLTVVDPTTYCLDSEGYAKPTGGSISLSRVNGLGNKEEYYYLSVMGAVGHELSVYIEGSDGYHRDWKGYGSVWTGPVHDEDARGHGIVDYVQVQDMQTGELAYFRFPCGDGAIDANAHKPSEDEVPAAACFDENGEGYRKSPGSSISVSKINGISSLDKYYYLSIMGEVGHKLTAVLEGEDGYHRHWTGYGSIWSDKVHQNNGKSKRNVNRDFLQVQDEMTGEIAYFEWPCRASEAGKLRTGDGHVRTFPPQCPRQYTGLGYSKQSCFGAKASESCALCIDGNGYCKPTGGSISLSKIDGIGGLKDYYFLSIMGAVGHELKVILHASDGYQKSWSSYGSVWSDKIHQPGSGGRTTDAVDHLQVQDQVTGEIAFFKFPCEDEYPNPFTHGTAHVDVEAIPAPPAPTSCIDPAGSLTPCETANSIVTNVQAPAGPPGLPGPQGPPGEVKIKVIPGPPGPPGPPGLPGQSGEKVVMGPPGPPGPPGADGSVVEQYESSSAPAHVEECQWSYSGADGPEQWGNICDAKYAVCKDGKKQSPINVVSADLISKAGTDTLGWNIPVDSYDKYVKGCKASDVDGLEFFNGHTFEVKHVAATMQFQGILYKLSQFHIHTPSEHTIDGEHYDMEIHFVHKTDDPKAKSKIMVVSAFFKAENGQGSPNFIRQLTAVVPRLSSEPEMLLPIDFADISQTVMIGSLTHRGADAFSFVPNFKNYLTYSGSFTTPPCSEGVQWVLLRNPIYVYSKDLQVIRSLEGANARPAQPLNGRHVYSSV</sequence>
<evidence type="ECO:0000256" key="10">
    <source>
        <dbReference type="SAM" id="MobiDB-lite"/>
    </source>
</evidence>
<dbReference type="InterPro" id="IPR023561">
    <property type="entry name" value="Carbonic_anhydrase_a-class"/>
</dbReference>
<dbReference type="InterPro" id="IPR018338">
    <property type="entry name" value="Carbonic_anhydrase_a-class_CS"/>
</dbReference>
<dbReference type="EC" id="4.2.1.1" evidence="4 9"/>
<organism evidence="13">
    <name type="scientific">Guillardia theta</name>
    <name type="common">Cryptophyte</name>
    <name type="synonym">Cryptomonas phi</name>
    <dbReference type="NCBI Taxonomy" id="55529"/>
    <lineage>
        <taxon>Eukaryota</taxon>
        <taxon>Cryptophyceae</taxon>
        <taxon>Pyrenomonadales</taxon>
        <taxon>Geminigeraceae</taxon>
        <taxon>Guillardia</taxon>
    </lineage>
</organism>
<evidence type="ECO:0000256" key="7">
    <source>
        <dbReference type="ARBA" id="ARBA00023239"/>
    </source>
</evidence>
<evidence type="ECO:0000256" key="4">
    <source>
        <dbReference type="ARBA" id="ARBA00012925"/>
    </source>
</evidence>
<dbReference type="PANTHER" id="PTHR18952">
    <property type="entry name" value="CARBONIC ANHYDRASE"/>
    <property type="match status" value="1"/>
</dbReference>
<feature type="compositionally biased region" description="Pro residues" evidence="10">
    <location>
        <begin position="524"/>
        <end position="535"/>
    </location>
</feature>
<evidence type="ECO:0000256" key="11">
    <source>
        <dbReference type="SAM" id="Phobius"/>
    </source>
</evidence>
<keyword evidence="6 9" id="KW-0862">Zinc</keyword>
<dbReference type="GO" id="GO:0008270">
    <property type="term" value="F:zinc ion binding"/>
    <property type="evidence" value="ECO:0007669"/>
    <property type="project" value="UniProtKB-UniRule"/>
</dbReference>
<dbReference type="InterPro" id="IPR036398">
    <property type="entry name" value="CA_dom_sf"/>
</dbReference>
<dbReference type="Gene3D" id="3.10.200.10">
    <property type="entry name" value="Alpha carbonic anhydrase"/>
    <property type="match status" value="1"/>
</dbReference>
<feature type="region of interest" description="Disordered" evidence="10">
    <location>
        <begin position="502"/>
        <end position="568"/>
    </location>
</feature>
<keyword evidence="11" id="KW-1133">Transmembrane helix</keyword>
<keyword evidence="5 9" id="KW-0479">Metal-binding</keyword>
<dbReference type="CDD" id="cd03124">
    <property type="entry name" value="alpha_CA_prokaryotic_like"/>
    <property type="match status" value="1"/>
</dbReference>
<evidence type="ECO:0000259" key="12">
    <source>
        <dbReference type="PROSITE" id="PS51144"/>
    </source>
</evidence>
<proteinExistence type="inferred from homology"/>
<feature type="compositionally biased region" description="Pro residues" evidence="10">
    <location>
        <begin position="503"/>
        <end position="514"/>
    </location>
</feature>
<dbReference type="PROSITE" id="PS00162">
    <property type="entry name" value="ALPHA_CA_1"/>
    <property type="match status" value="1"/>
</dbReference>
<feature type="transmembrane region" description="Helical" evidence="11">
    <location>
        <begin position="26"/>
        <end position="46"/>
    </location>
</feature>
<accession>A0A7S4NVH1</accession>
<reference evidence="13" key="1">
    <citation type="submission" date="2021-01" db="EMBL/GenBank/DDBJ databases">
        <authorList>
            <person name="Corre E."/>
            <person name="Pelletier E."/>
            <person name="Niang G."/>
            <person name="Scheremetjew M."/>
            <person name="Finn R."/>
            <person name="Kale V."/>
            <person name="Holt S."/>
            <person name="Cochrane G."/>
            <person name="Meng A."/>
            <person name="Brown T."/>
            <person name="Cohen L."/>
        </authorList>
    </citation>
    <scope>NUCLEOTIDE SEQUENCE</scope>
    <source>
        <strain evidence="13">CCMP 2712</strain>
    </source>
</reference>
<evidence type="ECO:0000256" key="2">
    <source>
        <dbReference type="ARBA" id="ARBA00002904"/>
    </source>
</evidence>
<evidence type="ECO:0000256" key="3">
    <source>
        <dbReference type="ARBA" id="ARBA00010718"/>
    </source>
</evidence>